<evidence type="ECO:0000313" key="2">
    <source>
        <dbReference type="EMBL" id="KAF5818070.1"/>
    </source>
</evidence>
<protein>
    <submittedName>
        <fullName evidence="2">Uncharacterized protein</fullName>
    </submittedName>
</protein>
<dbReference type="Gramene" id="mRNA:HanXRQr2_Chr02g0060511">
    <property type="protein sequence ID" value="mRNA:HanXRQr2_Chr02g0060511"/>
    <property type="gene ID" value="HanXRQr2_Chr02g0060511"/>
</dbReference>
<organism evidence="2 3">
    <name type="scientific">Helianthus annuus</name>
    <name type="common">Common sunflower</name>
    <dbReference type="NCBI Taxonomy" id="4232"/>
    <lineage>
        <taxon>Eukaryota</taxon>
        <taxon>Viridiplantae</taxon>
        <taxon>Streptophyta</taxon>
        <taxon>Embryophyta</taxon>
        <taxon>Tracheophyta</taxon>
        <taxon>Spermatophyta</taxon>
        <taxon>Magnoliopsida</taxon>
        <taxon>eudicotyledons</taxon>
        <taxon>Gunneridae</taxon>
        <taxon>Pentapetalae</taxon>
        <taxon>asterids</taxon>
        <taxon>campanulids</taxon>
        <taxon>Asterales</taxon>
        <taxon>Asteraceae</taxon>
        <taxon>Asteroideae</taxon>
        <taxon>Heliantheae alliance</taxon>
        <taxon>Heliantheae</taxon>
        <taxon>Helianthus</taxon>
    </lineage>
</organism>
<gene>
    <name evidence="2" type="ORF">HanXRQr2_Chr02g0060511</name>
</gene>
<proteinExistence type="predicted"/>
<evidence type="ECO:0000313" key="3">
    <source>
        <dbReference type="Proteomes" id="UP000215914"/>
    </source>
</evidence>
<keyword evidence="3" id="KW-1185">Reference proteome</keyword>
<evidence type="ECO:0000256" key="1">
    <source>
        <dbReference type="SAM" id="MobiDB-lite"/>
    </source>
</evidence>
<dbReference type="EMBL" id="MNCJ02000317">
    <property type="protein sequence ID" value="KAF5818070.1"/>
    <property type="molecule type" value="Genomic_DNA"/>
</dbReference>
<comment type="caution">
    <text evidence="2">The sequence shown here is derived from an EMBL/GenBank/DDBJ whole genome shotgun (WGS) entry which is preliminary data.</text>
</comment>
<dbReference type="AlphaFoldDB" id="A0A9K3JMS9"/>
<accession>A0A9K3JMS9</accession>
<name>A0A9K3JMS9_HELAN</name>
<reference evidence="2" key="1">
    <citation type="journal article" date="2017" name="Nature">
        <title>The sunflower genome provides insights into oil metabolism, flowering and Asterid evolution.</title>
        <authorList>
            <person name="Badouin H."/>
            <person name="Gouzy J."/>
            <person name="Grassa C.J."/>
            <person name="Murat F."/>
            <person name="Staton S.E."/>
            <person name="Cottret L."/>
            <person name="Lelandais-Briere C."/>
            <person name="Owens G.L."/>
            <person name="Carrere S."/>
            <person name="Mayjonade B."/>
            <person name="Legrand L."/>
            <person name="Gill N."/>
            <person name="Kane N.C."/>
            <person name="Bowers J.E."/>
            <person name="Hubner S."/>
            <person name="Bellec A."/>
            <person name="Berard A."/>
            <person name="Berges H."/>
            <person name="Blanchet N."/>
            <person name="Boniface M.C."/>
            <person name="Brunel D."/>
            <person name="Catrice O."/>
            <person name="Chaidir N."/>
            <person name="Claudel C."/>
            <person name="Donnadieu C."/>
            <person name="Faraut T."/>
            <person name="Fievet G."/>
            <person name="Helmstetter N."/>
            <person name="King M."/>
            <person name="Knapp S.J."/>
            <person name="Lai Z."/>
            <person name="Le Paslier M.C."/>
            <person name="Lippi Y."/>
            <person name="Lorenzon L."/>
            <person name="Mandel J.R."/>
            <person name="Marage G."/>
            <person name="Marchand G."/>
            <person name="Marquand E."/>
            <person name="Bret-Mestries E."/>
            <person name="Morien E."/>
            <person name="Nambeesan S."/>
            <person name="Nguyen T."/>
            <person name="Pegot-Espagnet P."/>
            <person name="Pouilly N."/>
            <person name="Raftis F."/>
            <person name="Sallet E."/>
            <person name="Schiex T."/>
            <person name="Thomas J."/>
            <person name="Vandecasteele C."/>
            <person name="Vares D."/>
            <person name="Vear F."/>
            <person name="Vautrin S."/>
            <person name="Crespi M."/>
            <person name="Mangin B."/>
            <person name="Burke J.M."/>
            <person name="Salse J."/>
            <person name="Munos S."/>
            <person name="Vincourt P."/>
            <person name="Rieseberg L.H."/>
            <person name="Langlade N.B."/>
        </authorList>
    </citation>
    <scope>NUCLEOTIDE SEQUENCE</scope>
    <source>
        <tissue evidence="2">Leaves</tissue>
    </source>
</reference>
<reference evidence="2" key="2">
    <citation type="submission" date="2020-06" db="EMBL/GenBank/DDBJ databases">
        <title>Helianthus annuus Genome sequencing and assembly Release 2.</title>
        <authorList>
            <person name="Gouzy J."/>
            <person name="Langlade N."/>
            <person name="Munos S."/>
        </authorList>
    </citation>
    <scope>NUCLEOTIDE SEQUENCE</scope>
    <source>
        <tissue evidence="2">Leaves</tissue>
    </source>
</reference>
<dbReference type="Proteomes" id="UP000215914">
    <property type="component" value="Unassembled WGS sequence"/>
</dbReference>
<feature type="compositionally biased region" description="Gly residues" evidence="1">
    <location>
        <begin position="18"/>
        <end position="27"/>
    </location>
</feature>
<sequence>MTRERVTGTTAAVDNGTGSAGVGGVSGGWTEAKRVGFHRRIDAGFFDLERDQSWGFLERS</sequence>
<feature type="region of interest" description="Disordered" evidence="1">
    <location>
        <begin position="1"/>
        <end position="29"/>
    </location>
</feature>